<dbReference type="InterPro" id="IPR046228">
    <property type="entry name" value="DUF6261"/>
</dbReference>
<keyword evidence="2" id="KW-1185">Reference proteome</keyword>
<dbReference type="AlphaFoldDB" id="A0A4R2F0Z1"/>
<accession>A0A4R2F0Z1</accession>
<evidence type="ECO:0000313" key="2">
    <source>
        <dbReference type="Proteomes" id="UP000294830"/>
    </source>
</evidence>
<evidence type="ECO:0000313" key="1">
    <source>
        <dbReference type="EMBL" id="TCN72985.1"/>
    </source>
</evidence>
<dbReference type="RefSeq" id="WP_131837770.1">
    <property type="nucleotide sequence ID" value="NZ_SLWB01000001.1"/>
</dbReference>
<dbReference type="Pfam" id="PF19775">
    <property type="entry name" value="DUF6261"/>
    <property type="match status" value="1"/>
</dbReference>
<protein>
    <submittedName>
        <fullName evidence="1">Uncharacterized protein</fullName>
    </submittedName>
</protein>
<organism evidence="1 2">
    <name type="scientific">Acetobacteroides hydrogenigenes</name>
    <dbReference type="NCBI Taxonomy" id="979970"/>
    <lineage>
        <taxon>Bacteria</taxon>
        <taxon>Pseudomonadati</taxon>
        <taxon>Bacteroidota</taxon>
        <taxon>Bacteroidia</taxon>
        <taxon>Bacteroidales</taxon>
        <taxon>Rikenellaceae</taxon>
        <taxon>Acetobacteroides</taxon>
    </lineage>
</organism>
<name>A0A4R2F0Z1_9BACT</name>
<reference evidence="1 2" key="1">
    <citation type="submission" date="2019-03" db="EMBL/GenBank/DDBJ databases">
        <title>Genomic Encyclopedia of Archaeal and Bacterial Type Strains, Phase II (KMG-II): from individual species to whole genera.</title>
        <authorList>
            <person name="Goeker M."/>
        </authorList>
    </citation>
    <scope>NUCLEOTIDE SEQUENCE [LARGE SCALE GENOMIC DNA]</scope>
    <source>
        <strain evidence="1 2">RL-C</strain>
    </source>
</reference>
<proteinExistence type="predicted"/>
<comment type="caution">
    <text evidence="1">The sequence shown here is derived from an EMBL/GenBank/DDBJ whole genome shotgun (WGS) entry which is preliminary data.</text>
</comment>
<dbReference type="EMBL" id="SLWB01000001">
    <property type="protein sequence ID" value="TCN72985.1"/>
    <property type="molecule type" value="Genomic_DNA"/>
</dbReference>
<dbReference type="OrthoDB" id="1115360at2"/>
<dbReference type="Proteomes" id="UP000294830">
    <property type="component" value="Unassembled WGS sequence"/>
</dbReference>
<gene>
    <name evidence="1" type="ORF">CLV25_101203</name>
</gene>
<sequence length="246" mass="28166">MDELAMAKLGVADVGSVATVIKEEVVASTLKEAKESAPYQEVVNEQLSYDDAMARVRKSDNTLSKNEADKRRDDAYVGTRKAIDSLTYSPVDEVSQKATKLYSIMDMYGASVERLPDSKESEYLKIIINRLKEPENYQMATEIGVKVFVDNLDKCENDFRSDWGEMESDKEEFRNSLSATKSRRKLEDAINAFYGYLAYNAKYNANKEQFAQLQRAIYSRYLSIRQKYNERKKKDDPTKTEGGEQK</sequence>